<dbReference type="InterPro" id="IPR017853">
    <property type="entry name" value="GH"/>
</dbReference>
<dbReference type="AlphaFoldDB" id="A0AA86IR82"/>
<evidence type="ECO:0000313" key="2">
    <source>
        <dbReference type="Proteomes" id="UP000682928"/>
    </source>
</evidence>
<protein>
    <submittedName>
        <fullName evidence="1">Uncharacterized protein</fullName>
    </submittedName>
</protein>
<proteinExistence type="predicted"/>
<organism evidence="1 2">
    <name type="scientific">Enterobacter kobei</name>
    <dbReference type="NCBI Taxonomy" id="208224"/>
    <lineage>
        <taxon>Bacteria</taxon>
        <taxon>Pseudomonadati</taxon>
        <taxon>Pseudomonadota</taxon>
        <taxon>Gammaproteobacteria</taxon>
        <taxon>Enterobacterales</taxon>
        <taxon>Enterobacteriaceae</taxon>
        <taxon>Enterobacter</taxon>
        <taxon>Enterobacter cloacae complex</taxon>
    </lineage>
</organism>
<dbReference type="EMBL" id="AP024590">
    <property type="protein sequence ID" value="BCU54641.1"/>
    <property type="molecule type" value="Genomic_DNA"/>
</dbReference>
<evidence type="ECO:0000313" key="1">
    <source>
        <dbReference type="EMBL" id="BCU54641.1"/>
    </source>
</evidence>
<gene>
    <name evidence="1" type="ORF">ENKO_12350</name>
</gene>
<sequence length="550" mass="63001">MWETRALELNNQEIWNWERVCEFIDYACRHDFTALVLGQMDLFDKLVSPAGYWPAHLNDRLSSQQRARCVYLERLGNYCHARGLRFYLQAKELSFQTDILLSHPQLLDAREGVRFDMEFWCRYLIDKVALICQRIASLDGLLIALSTTDSLLPISHPHWAKNRAAPANTPERYKRFFHALSEVMAREGRHLVLRVFPASNSDVDNVLHAISALPEAVSVSIKLTPERFWPEFPNNPALLAVTDRDVWVEIDLAGEEVGWGNFPFLRVDELQGRLLWCQEKNPAIRGALCKVSWEGIDNHWVIGSLSECNLLSCAYLLRHDTHPTVTFLLQRWLSQCYGWQPHAGIVKTLGELLEQGGQALYGALYARDHVFHRHSLLPESVDQALWSLYGQLDRNHWLPGSGNDLYFSRDDVNISSHHLYQIAKEKDAALALARDVACQAADFARQTDFPVALSRRWQTEWAGLTLYCQAFVCAQKAFFTLCYARQVENSWSMREICQINIQGLYSAAGEMADFCARHPDLPPGLYVMFDPRRVRQFAASLNDALVTLMT</sequence>
<name>A0AA86IR82_9ENTR</name>
<accession>A0AA86IR82</accession>
<dbReference type="Proteomes" id="UP000682928">
    <property type="component" value="Chromosome"/>
</dbReference>
<dbReference type="SUPFAM" id="SSF51445">
    <property type="entry name" value="(Trans)glycosidases"/>
    <property type="match status" value="1"/>
</dbReference>
<reference evidence="1" key="1">
    <citation type="submission" date="2021-04" db="EMBL/GenBank/DDBJ databases">
        <title>Difference and commonality of drug resistance evolution in various bacteria. and drug sensitivity profiles.</title>
        <authorList>
            <person name="Maeda T."/>
            <person name="Shibai A."/>
            <person name="Kawada K."/>
            <person name="Kotani H."/>
            <person name="Tarusawa Y."/>
            <person name="Tanabe K."/>
            <person name="Furusawa C."/>
        </authorList>
    </citation>
    <scope>NUCLEOTIDE SEQUENCE</scope>
    <source>
        <strain evidence="1">JCM 8580</strain>
    </source>
</reference>